<evidence type="ECO:0000313" key="2">
    <source>
        <dbReference type="Proteomes" id="UP000682782"/>
    </source>
</evidence>
<sequence>MTGIYDCFGYGAGYDVPFSERYKLIKAAGFDCVMLWWSDKFGRGEGYEKDADLAQDAGLLVENMHAPVHEQNDLSSDNLQGEHLFSDYLKCIDDCHKHHIPTVVIHLPDDTSPIDRLGNDRLDRIIDHAGELDVQIAFENLRNVHNLVAVLNRVKFPHIGYCYDSCHHINYAAGIDLLALYGDRLKALHLQDNGGPRNQHRLPFDGNIDWLSVTEKLRKTGYASAITLEPMNWDYTHLGIWDFLQLACERAKWLEQLLL</sequence>
<protein>
    <submittedName>
        <fullName evidence="1">Sugar phosphate isomerase/epimerase</fullName>
    </submittedName>
</protein>
<keyword evidence="2" id="KW-1185">Reference proteome</keyword>
<reference evidence="1" key="1">
    <citation type="submission" date="2021-01" db="EMBL/GenBank/DDBJ databases">
        <title>Complete genome sequence of Clostridiales bacterium R-7.</title>
        <authorList>
            <person name="Mahoney-Kurpe S.C."/>
            <person name="Palevich N."/>
            <person name="Koike S."/>
            <person name="Moon C.D."/>
            <person name="Attwood G.T."/>
        </authorList>
    </citation>
    <scope>NUCLEOTIDE SEQUENCE</scope>
    <source>
        <strain evidence="1">R-7</strain>
    </source>
</reference>
<gene>
    <name evidence="1" type="ORF">JYE49_01870</name>
</gene>
<keyword evidence="1" id="KW-0413">Isomerase</keyword>
<proteinExistence type="predicted"/>
<organism evidence="1 2">
    <name type="scientific">Aristaeella hokkaidonensis</name>
    <dbReference type="NCBI Taxonomy" id="3046382"/>
    <lineage>
        <taxon>Bacteria</taxon>
        <taxon>Bacillati</taxon>
        <taxon>Bacillota</taxon>
        <taxon>Clostridia</taxon>
        <taxon>Eubacteriales</taxon>
        <taxon>Aristaeellaceae</taxon>
        <taxon>Aristaeella</taxon>
    </lineage>
</organism>
<dbReference type="Proteomes" id="UP000682782">
    <property type="component" value="Chromosome"/>
</dbReference>
<name>A0AC61N7J4_9FIRM</name>
<dbReference type="EMBL" id="CP068393">
    <property type="protein sequence ID" value="QUC67474.1"/>
    <property type="molecule type" value="Genomic_DNA"/>
</dbReference>
<evidence type="ECO:0000313" key="1">
    <source>
        <dbReference type="EMBL" id="QUC67474.1"/>
    </source>
</evidence>
<accession>A0AC61N7J4</accession>